<dbReference type="EMBL" id="JARRAG010000002">
    <property type="protein sequence ID" value="MDG3004612.1"/>
    <property type="molecule type" value="Genomic_DNA"/>
</dbReference>
<reference evidence="2 3" key="1">
    <citation type="submission" date="2023-03" db="EMBL/GenBank/DDBJ databases">
        <title>Paludisphaera mucosa sp. nov. a novel planctomycete from northern fen.</title>
        <authorList>
            <person name="Ivanova A."/>
        </authorList>
    </citation>
    <scope>NUCLEOTIDE SEQUENCE [LARGE SCALE GENOMIC DNA]</scope>
    <source>
        <strain evidence="2 3">Pla2</strain>
    </source>
</reference>
<sequence>MSDDLSPIDRDRLRELLAEDAAFGLAPDDRAEVERLKAELGDGDVEEFERIVAALYVGLAPADEAPLPDRLRQICARQGRDALTSGAPPLRPLPEPHAPRRVGSPPWIAWGLAAACLLLALAAWLRPTPRDAAADLIRDREEILSARDVMTVSLKGVGPGAASSGELVWSSQRQRGFMRLTGVAVNDPKLKQYQLWIFDRAQDERYPIDGGVFDVRAPGVAILPIRAPIQVVEPYLFAVTEEKPGGVVVSRRDPIILLGDPAKPGP</sequence>
<organism evidence="2 3">
    <name type="scientific">Paludisphaera mucosa</name>
    <dbReference type="NCBI Taxonomy" id="3030827"/>
    <lineage>
        <taxon>Bacteria</taxon>
        <taxon>Pseudomonadati</taxon>
        <taxon>Planctomycetota</taxon>
        <taxon>Planctomycetia</taxon>
        <taxon>Isosphaerales</taxon>
        <taxon>Isosphaeraceae</taxon>
        <taxon>Paludisphaera</taxon>
    </lineage>
</organism>
<dbReference type="PANTHER" id="PTHR37461:SF1">
    <property type="entry name" value="ANTI-SIGMA-K FACTOR RSKA"/>
    <property type="match status" value="1"/>
</dbReference>
<evidence type="ECO:0000313" key="2">
    <source>
        <dbReference type="EMBL" id="MDG3004612.1"/>
    </source>
</evidence>
<dbReference type="RefSeq" id="WP_277860967.1">
    <property type="nucleotide sequence ID" value="NZ_JARRAG010000002.1"/>
</dbReference>
<feature type="domain" description="Anti-sigma K factor RskA C-terminal" evidence="1">
    <location>
        <begin position="111"/>
        <end position="247"/>
    </location>
</feature>
<dbReference type="Pfam" id="PF10099">
    <property type="entry name" value="RskA_C"/>
    <property type="match status" value="1"/>
</dbReference>
<dbReference type="InterPro" id="IPR051474">
    <property type="entry name" value="Anti-sigma-K/W_factor"/>
</dbReference>
<protein>
    <submittedName>
        <fullName evidence="2">Anti-sigma factor</fullName>
    </submittedName>
</protein>
<dbReference type="InterPro" id="IPR018764">
    <property type="entry name" value="RskA_C"/>
</dbReference>
<proteinExistence type="predicted"/>
<dbReference type="PANTHER" id="PTHR37461">
    <property type="entry name" value="ANTI-SIGMA-K FACTOR RSKA"/>
    <property type="match status" value="1"/>
</dbReference>
<evidence type="ECO:0000259" key="1">
    <source>
        <dbReference type="Pfam" id="PF10099"/>
    </source>
</evidence>
<keyword evidence="3" id="KW-1185">Reference proteome</keyword>
<dbReference type="Proteomes" id="UP001216907">
    <property type="component" value="Unassembled WGS sequence"/>
</dbReference>
<accession>A0ABT6FAJ6</accession>
<evidence type="ECO:0000313" key="3">
    <source>
        <dbReference type="Proteomes" id="UP001216907"/>
    </source>
</evidence>
<gene>
    <name evidence="2" type="ORF">PZE19_12565</name>
</gene>
<name>A0ABT6FAJ6_9BACT</name>
<comment type="caution">
    <text evidence="2">The sequence shown here is derived from an EMBL/GenBank/DDBJ whole genome shotgun (WGS) entry which is preliminary data.</text>
</comment>